<dbReference type="RefSeq" id="WP_191184210.1">
    <property type="nucleotide sequence ID" value="NZ_JACXAJ010000006.1"/>
</dbReference>
<accession>A0ABR7XID6</accession>
<dbReference type="EMBL" id="JACXAJ010000006">
    <property type="protein sequence ID" value="MBD1398058.1"/>
    <property type="molecule type" value="Genomic_DNA"/>
</dbReference>
<dbReference type="Pfam" id="PF01475">
    <property type="entry name" value="FUR"/>
    <property type="match status" value="1"/>
</dbReference>
<reference evidence="1 2" key="1">
    <citation type="submission" date="2020-09" db="EMBL/GenBank/DDBJ databases">
        <title>Genome sequencing and assembly of Pontibacter sp.</title>
        <authorList>
            <person name="Chhetri G."/>
        </authorList>
    </citation>
    <scope>NUCLEOTIDE SEQUENCE [LARGE SCALE GENOMIC DNA]</scope>
    <source>
        <strain evidence="1 2">JH31</strain>
    </source>
</reference>
<keyword evidence="2" id="KW-1185">Reference proteome</keyword>
<dbReference type="PANTHER" id="PTHR33202">
    <property type="entry name" value="ZINC UPTAKE REGULATION PROTEIN"/>
    <property type="match status" value="1"/>
</dbReference>
<dbReference type="InterPro" id="IPR036390">
    <property type="entry name" value="WH_DNA-bd_sf"/>
</dbReference>
<proteinExistence type="predicted"/>
<comment type="caution">
    <text evidence="1">The sequence shown here is derived from an EMBL/GenBank/DDBJ whole genome shotgun (WGS) entry which is preliminary data.</text>
</comment>
<dbReference type="InterPro" id="IPR002481">
    <property type="entry name" value="FUR"/>
</dbReference>
<protein>
    <submittedName>
        <fullName evidence="1">Transcriptional repressor</fullName>
    </submittedName>
</protein>
<sequence>MNKLQKIIHTYGLRKTKCRADVLNLFLENNHALAHAAVEQHLGTQYDRVTLYRTLHSFEKKGLLHSINDGSGAVKYAICKQACTQHQHHDNHMHFSCTACSQTYCINEVHLPPLRMPDGYQVEELRFSAQGVCKSCLKAQRLQQA</sequence>
<dbReference type="Gene3D" id="1.10.10.10">
    <property type="entry name" value="Winged helix-like DNA-binding domain superfamily/Winged helix DNA-binding domain"/>
    <property type="match status" value="1"/>
</dbReference>
<gene>
    <name evidence="1" type="ORF">H9Q13_12845</name>
</gene>
<evidence type="ECO:0000313" key="2">
    <source>
        <dbReference type="Proteomes" id="UP000625551"/>
    </source>
</evidence>
<dbReference type="PANTHER" id="PTHR33202:SF22">
    <property type="entry name" value="HYDROGEN PEROXIDE SENSITIVE REPRESSOR"/>
    <property type="match status" value="1"/>
</dbReference>
<dbReference type="SUPFAM" id="SSF46785">
    <property type="entry name" value="Winged helix' DNA-binding domain"/>
    <property type="match status" value="1"/>
</dbReference>
<evidence type="ECO:0000313" key="1">
    <source>
        <dbReference type="EMBL" id="MBD1398058.1"/>
    </source>
</evidence>
<dbReference type="InterPro" id="IPR036388">
    <property type="entry name" value="WH-like_DNA-bd_sf"/>
</dbReference>
<name>A0ABR7XID6_9BACT</name>
<dbReference type="Proteomes" id="UP000625551">
    <property type="component" value="Unassembled WGS sequence"/>
</dbReference>
<organism evidence="1 2">
    <name type="scientific">Pontibacter aquaedesilientis</name>
    <dbReference type="NCBI Taxonomy" id="2766980"/>
    <lineage>
        <taxon>Bacteria</taxon>
        <taxon>Pseudomonadati</taxon>
        <taxon>Bacteroidota</taxon>
        <taxon>Cytophagia</taxon>
        <taxon>Cytophagales</taxon>
        <taxon>Hymenobacteraceae</taxon>
        <taxon>Pontibacter</taxon>
    </lineage>
</organism>